<keyword evidence="1" id="KW-0812">Transmembrane</keyword>
<proteinExistence type="predicted"/>
<name>E3MB81_CAERE</name>
<accession>E3MB81</accession>
<keyword evidence="1" id="KW-1133">Transmembrane helix</keyword>
<feature type="transmembrane region" description="Helical" evidence="1">
    <location>
        <begin position="92"/>
        <end position="111"/>
    </location>
</feature>
<feature type="transmembrane region" description="Helical" evidence="1">
    <location>
        <begin position="57"/>
        <end position="80"/>
    </location>
</feature>
<evidence type="ECO:0000313" key="2">
    <source>
        <dbReference type="EMBL" id="EFO97820.1"/>
    </source>
</evidence>
<evidence type="ECO:0000313" key="3">
    <source>
        <dbReference type="Proteomes" id="UP000008281"/>
    </source>
</evidence>
<reference evidence="2" key="1">
    <citation type="submission" date="2007-07" db="EMBL/GenBank/DDBJ databases">
        <title>PCAP assembly of the Caenorhabditis remanei genome.</title>
        <authorList>
            <consortium name="The Caenorhabditis remanei Sequencing Consortium"/>
            <person name="Wilson R.K."/>
        </authorList>
    </citation>
    <scope>NUCLEOTIDE SEQUENCE [LARGE SCALE GENOMIC DNA]</scope>
    <source>
        <strain evidence="2">PB4641</strain>
    </source>
</reference>
<sequence length="207" mass="23917">MAVIEVVESFLFIGLINRNMKSSSRQMTLSENTMKLQKKLMRALYAQVKNLKILKMIFLFQVTVFLLNFQVPIVYILYSVTSNFYSQEANNLVFIVASLHGINSTLIMLFAHKPYRAECEKMIMSGREFFKIPHEPLEAEHSELEFHQQLFHFRNKIYSPPYVTVLPRPPTGTRAFLAAILSISLLRWMVSGLLNADSTALGMRYSR</sequence>
<dbReference type="Pfam" id="PF10318">
    <property type="entry name" value="7TM_GPCR_Srh"/>
    <property type="match status" value="1"/>
</dbReference>
<dbReference type="OrthoDB" id="5809728at2759"/>
<organism evidence="3">
    <name type="scientific">Caenorhabditis remanei</name>
    <name type="common">Caenorhabditis vulgaris</name>
    <dbReference type="NCBI Taxonomy" id="31234"/>
    <lineage>
        <taxon>Eukaryota</taxon>
        <taxon>Metazoa</taxon>
        <taxon>Ecdysozoa</taxon>
        <taxon>Nematoda</taxon>
        <taxon>Chromadorea</taxon>
        <taxon>Rhabditida</taxon>
        <taxon>Rhabditina</taxon>
        <taxon>Rhabditomorpha</taxon>
        <taxon>Rhabditoidea</taxon>
        <taxon>Rhabditidae</taxon>
        <taxon>Peloderinae</taxon>
        <taxon>Caenorhabditis</taxon>
    </lineage>
</organism>
<dbReference type="InterPro" id="IPR053220">
    <property type="entry name" value="Nematode_rcpt-like_serp_H"/>
</dbReference>
<keyword evidence="3" id="KW-1185">Reference proteome</keyword>
<dbReference type="InterPro" id="IPR019422">
    <property type="entry name" value="7TM_GPCR_serpentine_rcpt_Srh"/>
</dbReference>
<protein>
    <submittedName>
        <fullName evidence="2">Uncharacterized protein</fullName>
    </submittedName>
</protein>
<dbReference type="PANTHER" id="PTHR22941">
    <property type="entry name" value="SERPENTINE RECEPTOR"/>
    <property type="match status" value="1"/>
</dbReference>
<dbReference type="STRING" id="31234.E3MB81"/>
<dbReference type="PANTHER" id="PTHR22941:SF13">
    <property type="entry name" value="SERPENTINE RECEPTOR, CLASS H"/>
    <property type="match status" value="1"/>
</dbReference>
<dbReference type="HOGENOM" id="CLU_1327480_0_0_1"/>
<keyword evidence="1" id="KW-0472">Membrane</keyword>
<dbReference type="EMBL" id="DS268433">
    <property type="protein sequence ID" value="EFO97820.1"/>
    <property type="molecule type" value="Genomic_DNA"/>
</dbReference>
<dbReference type="Proteomes" id="UP000008281">
    <property type="component" value="Unassembled WGS sequence"/>
</dbReference>
<dbReference type="AlphaFoldDB" id="E3MB81"/>
<dbReference type="eggNOG" id="ENOG502SY7B">
    <property type="taxonomic scope" value="Eukaryota"/>
</dbReference>
<gene>
    <name evidence="2" type="ORF">CRE_16135</name>
</gene>
<dbReference type="InParanoid" id="E3MB81"/>
<evidence type="ECO:0000256" key="1">
    <source>
        <dbReference type="SAM" id="Phobius"/>
    </source>
</evidence>